<feature type="transmembrane region" description="Helical" evidence="1">
    <location>
        <begin position="275"/>
        <end position="293"/>
    </location>
</feature>
<dbReference type="STRING" id="1618434.UR52_C0001G0057"/>
<feature type="transmembrane region" description="Helical" evidence="1">
    <location>
        <begin position="333"/>
        <end position="350"/>
    </location>
</feature>
<dbReference type="AlphaFoldDB" id="A0A0G0DXT8"/>
<comment type="caution">
    <text evidence="3">The sequence shown here is derived from an EMBL/GenBank/DDBJ whole genome shotgun (WGS) entry which is preliminary data.</text>
</comment>
<keyword evidence="1" id="KW-1133">Transmembrane helix</keyword>
<evidence type="ECO:0000256" key="1">
    <source>
        <dbReference type="SAM" id="Phobius"/>
    </source>
</evidence>
<feature type="transmembrane region" description="Helical" evidence="1">
    <location>
        <begin position="136"/>
        <end position="154"/>
    </location>
</feature>
<feature type="transmembrane region" description="Helical" evidence="1">
    <location>
        <begin position="111"/>
        <end position="129"/>
    </location>
</feature>
<dbReference type="Pfam" id="PF20604">
    <property type="entry name" value="DUF6798"/>
    <property type="match status" value="1"/>
</dbReference>
<gene>
    <name evidence="3" type="ORF">UR52_C0001G0057</name>
</gene>
<evidence type="ECO:0000259" key="2">
    <source>
        <dbReference type="Pfam" id="PF20604"/>
    </source>
</evidence>
<keyword evidence="1" id="KW-0472">Membrane</keyword>
<evidence type="ECO:0000313" key="4">
    <source>
        <dbReference type="Proteomes" id="UP000034176"/>
    </source>
</evidence>
<feature type="transmembrane region" description="Helical" evidence="1">
    <location>
        <begin position="160"/>
        <end position="186"/>
    </location>
</feature>
<feature type="transmembrane region" description="Helical" evidence="1">
    <location>
        <begin position="305"/>
        <end position="324"/>
    </location>
</feature>
<accession>A0A0G0DXT8</accession>
<proteinExistence type="predicted"/>
<sequence>MKVYPIILCFLLSLFATLIIPRQYDSEDMVLHLPFIKVINDNSLYKNDYLISSSNPQNNITIYYQVIAKIVSITKLTYDDLFSILRYVYYFLCFYFFIKISQLLFNSLDVGFFIGLLSLLRIPVGGTAIQILETEALPRALSVSFGLWILYSFFHKKYFVAILIFIISFLIHPTSAFFFISILFVYQLCKYLHKFKKIKVPLIMLSTLILAILLIVVSPIRQDWLNIISLRNSYAFLNLWNINNFIYLVMLNIPLFVSLLINATKNQKFQILSKTVILTALIFTGIHVIFVVIKPVSLIINLQLLRIWIFPSILSLFVVSYIVINKFNKFPKILIMSILLVFIIWRNLVLPSVKSKTSWIDIQQWVGGNSQQNCVFLVPFYNSGFRVYSNRSIIGEYKDGALSFYSKEFALDWNNRLHDLGYWEINTNDEIIKLQSKYKFDYLVSGTFVSNKFTRVYKNNEYKVYQITKDCN</sequence>
<evidence type="ECO:0000313" key="3">
    <source>
        <dbReference type="EMBL" id="KKP59977.1"/>
    </source>
</evidence>
<feature type="domain" description="DUF6798" evidence="2">
    <location>
        <begin position="358"/>
        <end position="420"/>
    </location>
</feature>
<feature type="transmembrane region" description="Helical" evidence="1">
    <location>
        <begin position="198"/>
        <end position="220"/>
    </location>
</feature>
<dbReference type="Proteomes" id="UP000034176">
    <property type="component" value="Unassembled WGS sequence"/>
</dbReference>
<protein>
    <recommendedName>
        <fullName evidence="2">DUF6798 domain-containing protein</fullName>
    </recommendedName>
</protein>
<name>A0A0G0DXT8_9BACT</name>
<reference evidence="3 4" key="1">
    <citation type="journal article" date="2015" name="Nature">
        <title>rRNA introns, odd ribosomes, and small enigmatic genomes across a large radiation of phyla.</title>
        <authorList>
            <person name="Brown C.T."/>
            <person name="Hug L.A."/>
            <person name="Thomas B.C."/>
            <person name="Sharon I."/>
            <person name="Castelle C.J."/>
            <person name="Singh A."/>
            <person name="Wilkins M.J."/>
            <person name="Williams K.H."/>
            <person name="Banfield J.F."/>
        </authorList>
    </citation>
    <scope>NUCLEOTIDE SEQUENCE [LARGE SCALE GENOMIC DNA]</scope>
</reference>
<organism evidence="3 4">
    <name type="scientific">Candidatus Gottesmanbacteria bacterium GW2011_GWA1_34_13</name>
    <dbReference type="NCBI Taxonomy" id="1618434"/>
    <lineage>
        <taxon>Bacteria</taxon>
        <taxon>Candidatus Gottesmaniibacteriota</taxon>
    </lineage>
</organism>
<dbReference type="EMBL" id="LBPN01000001">
    <property type="protein sequence ID" value="KKP59977.1"/>
    <property type="molecule type" value="Genomic_DNA"/>
</dbReference>
<dbReference type="InterPro" id="IPR046477">
    <property type="entry name" value="DUF6798"/>
</dbReference>
<feature type="transmembrane region" description="Helical" evidence="1">
    <location>
        <begin position="240"/>
        <end position="263"/>
    </location>
</feature>
<keyword evidence="1" id="KW-0812">Transmembrane</keyword>
<feature type="transmembrane region" description="Helical" evidence="1">
    <location>
        <begin position="87"/>
        <end position="105"/>
    </location>
</feature>